<gene>
    <name evidence="2" type="ORF">MQE35_10145</name>
</gene>
<sequence length="201" mass="23203">MKTISDLDAKLLYDFFQLAAPVSTQLFAEISVRFKKRTFQKGASILKAGEVETKSNIVVKGVVHQFIFDEDVPVTTNITPKGLAFNSLKSYIDSSPSLEIQEAITDVELLSIDKKDLEELVKKNTEVCYLLYKIHEYILLDRENRTLLLQYRSPSKRFKLFHEIVERSNRILEGTPDKYIASYLNMTPQQYSREKNKLSNN</sequence>
<dbReference type="PROSITE" id="PS50042">
    <property type="entry name" value="CNMP_BINDING_3"/>
    <property type="match status" value="1"/>
</dbReference>
<dbReference type="AlphaFoldDB" id="A0A9E6ZP21"/>
<dbReference type="Gene3D" id="2.60.120.10">
    <property type="entry name" value="Jelly Rolls"/>
    <property type="match status" value="1"/>
</dbReference>
<proteinExistence type="predicted"/>
<evidence type="ECO:0000313" key="2">
    <source>
        <dbReference type="EMBL" id="UOB16098.1"/>
    </source>
</evidence>
<feature type="domain" description="Cyclic nucleotide-binding" evidence="1">
    <location>
        <begin position="18"/>
        <end position="127"/>
    </location>
</feature>
<dbReference type="RefSeq" id="WP_255841255.1">
    <property type="nucleotide sequence ID" value="NZ_CP094358.1"/>
</dbReference>
<keyword evidence="3" id="KW-1185">Reference proteome</keyword>
<accession>A0A9E6ZP21</accession>
<evidence type="ECO:0000313" key="3">
    <source>
        <dbReference type="Proteomes" id="UP000831290"/>
    </source>
</evidence>
<dbReference type="InterPro" id="IPR018490">
    <property type="entry name" value="cNMP-bd_dom_sf"/>
</dbReference>
<dbReference type="SUPFAM" id="SSF51206">
    <property type="entry name" value="cAMP-binding domain-like"/>
    <property type="match status" value="1"/>
</dbReference>
<dbReference type="InterPro" id="IPR000595">
    <property type="entry name" value="cNMP-bd_dom"/>
</dbReference>
<name>A0A9E6ZP21_9FLAO</name>
<dbReference type="InterPro" id="IPR014710">
    <property type="entry name" value="RmlC-like_jellyroll"/>
</dbReference>
<dbReference type="CDD" id="cd00038">
    <property type="entry name" value="CAP_ED"/>
    <property type="match status" value="1"/>
</dbReference>
<evidence type="ECO:0000259" key="1">
    <source>
        <dbReference type="PROSITE" id="PS50042"/>
    </source>
</evidence>
<dbReference type="KEGG" id="fbm:MQE35_10145"/>
<reference evidence="2" key="1">
    <citation type="submission" date="2022-03" db="EMBL/GenBank/DDBJ databases">
        <title>Description of Abyssus ytuae gen. nov., sp. nov., a novel member of the family Flavobacteriaceae isolated from the sediment of Mariana Trench.</title>
        <authorList>
            <person name="Zhang J."/>
            <person name="Xu X."/>
        </authorList>
    </citation>
    <scope>NUCLEOTIDE SEQUENCE</scope>
    <source>
        <strain evidence="2">MT3330</strain>
    </source>
</reference>
<protein>
    <submittedName>
        <fullName evidence="2">Crp/Fnr family transcriptional regulator</fullName>
    </submittedName>
</protein>
<dbReference type="Proteomes" id="UP000831290">
    <property type="component" value="Chromosome"/>
</dbReference>
<organism evidence="2 3">
    <name type="scientific">Abyssalbus ytuae</name>
    <dbReference type="NCBI Taxonomy" id="2926907"/>
    <lineage>
        <taxon>Bacteria</taxon>
        <taxon>Pseudomonadati</taxon>
        <taxon>Bacteroidota</taxon>
        <taxon>Flavobacteriia</taxon>
        <taxon>Flavobacteriales</taxon>
        <taxon>Flavobacteriaceae</taxon>
        <taxon>Abyssalbus</taxon>
    </lineage>
</organism>
<dbReference type="EMBL" id="CP094358">
    <property type="protein sequence ID" value="UOB16098.1"/>
    <property type="molecule type" value="Genomic_DNA"/>
</dbReference>